<keyword evidence="2" id="KW-1185">Reference proteome</keyword>
<dbReference type="EMBL" id="MU154623">
    <property type="protein sequence ID" value="KAF9491289.1"/>
    <property type="molecule type" value="Genomic_DNA"/>
</dbReference>
<dbReference type="Proteomes" id="UP000807025">
    <property type="component" value="Unassembled WGS sequence"/>
</dbReference>
<gene>
    <name evidence="1" type="ORF">BDN71DRAFT_1453275</name>
</gene>
<protein>
    <submittedName>
        <fullName evidence="1">Uncharacterized protein</fullName>
    </submittedName>
</protein>
<proteinExistence type="predicted"/>
<name>A0A9P6DC08_PLEER</name>
<sequence length="404" mass="45572">MVLEHYDEETGIFTIYNLSIEGARIDFNDSWCPGATISLYEQAWWPSAGRKLLYTMIDCPKELLWTLPKPEYLMSDSGIQIEYLEDGYMRQEVLATEEEAVDIARRAVYDECGQAHIAVSRTLSVGISTVWLEGSRDRWYHEPVIYNVRLVVEFGNSEECTCFLHEDIRMLEDQFIYETDTGVDVIGDFSRALVPIADNLNAAENNAAARCLPYSQFIDDLPQPETRLICHRGSNRGDDRPCYLTLHISLGDFFQILCVDWSYINNSPACPLRSDAFRSLNSLHLKFPSPASQDCNPNSSSQFHQDDLTITISPREISFSTGTNTVPLGNGFTLSSEHRTVTVNYINAIMGDAFLGTINGGNNGGRNNVNTSTHLSLIITLCEWLISFDIQFAYRVLLVLVRLV</sequence>
<evidence type="ECO:0000313" key="1">
    <source>
        <dbReference type="EMBL" id="KAF9491289.1"/>
    </source>
</evidence>
<organism evidence="1 2">
    <name type="scientific">Pleurotus eryngii</name>
    <name type="common">Boletus of the steppes</name>
    <dbReference type="NCBI Taxonomy" id="5323"/>
    <lineage>
        <taxon>Eukaryota</taxon>
        <taxon>Fungi</taxon>
        <taxon>Dikarya</taxon>
        <taxon>Basidiomycota</taxon>
        <taxon>Agaricomycotina</taxon>
        <taxon>Agaricomycetes</taxon>
        <taxon>Agaricomycetidae</taxon>
        <taxon>Agaricales</taxon>
        <taxon>Pleurotineae</taxon>
        <taxon>Pleurotaceae</taxon>
        <taxon>Pleurotus</taxon>
    </lineage>
</organism>
<comment type="caution">
    <text evidence="1">The sequence shown here is derived from an EMBL/GenBank/DDBJ whole genome shotgun (WGS) entry which is preliminary data.</text>
</comment>
<dbReference type="AlphaFoldDB" id="A0A9P6DC08"/>
<reference evidence="1" key="1">
    <citation type="submission" date="2020-11" db="EMBL/GenBank/DDBJ databases">
        <authorList>
            <consortium name="DOE Joint Genome Institute"/>
            <person name="Ahrendt S."/>
            <person name="Riley R."/>
            <person name="Andreopoulos W."/>
            <person name="Labutti K."/>
            <person name="Pangilinan J."/>
            <person name="Ruiz-Duenas F.J."/>
            <person name="Barrasa J.M."/>
            <person name="Sanchez-Garcia M."/>
            <person name="Camarero S."/>
            <person name="Miyauchi S."/>
            <person name="Serrano A."/>
            <person name="Linde D."/>
            <person name="Babiker R."/>
            <person name="Drula E."/>
            <person name="Ayuso-Fernandez I."/>
            <person name="Pacheco R."/>
            <person name="Padilla G."/>
            <person name="Ferreira P."/>
            <person name="Barriuso J."/>
            <person name="Kellner H."/>
            <person name="Castanera R."/>
            <person name="Alfaro M."/>
            <person name="Ramirez L."/>
            <person name="Pisabarro A.G."/>
            <person name="Kuo A."/>
            <person name="Tritt A."/>
            <person name="Lipzen A."/>
            <person name="He G."/>
            <person name="Yan M."/>
            <person name="Ng V."/>
            <person name="Cullen D."/>
            <person name="Martin F."/>
            <person name="Rosso M.-N."/>
            <person name="Henrissat B."/>
            <person name="Hibbett D."/>
            <person name="Martinez A.T."/>
            <person name="Grigoriev I.V."/>
        </authorList>
    </citation>
    <scope>NUCLEOTIDE SEQUENCE</scope>
    <source>
        <strain evidence="1">ATCC 90797</strain>
    </source>
</reference>
<accession>A0A9P6DC08</accession>
<evidence type="ECO:0000313" key="2">
    <source>
        <dbReference type="Proteomes" id="UP000807025"/>
    </source>
</evidence>